<keyword evidence="3" id="KW-1185">Reference proteome</keyword>
<sequence length="154" mass="17282">MHRDLAALFDRDLTSLMNELRAYPDEAGLWRVQGDIVNPAGTLALHLTGNLRALIGDALGGEPYRRDRDAEFARRDVPRAELLSELEHTRDIVGRTLRSLDDARLTLPHPHLPPSFAPDTTTGAFLLHLYGHLGWHLGQVNYHRRLTAARPDQG</sequence>
<gene>
    <name evidence="2" type="ORF">DFI_08980</name>
</gene>
<dbReference type="InterPro" id="IPR024775">
    <property type="entry name" value="DinB-like"/>
</dbReference>
<evidence type="ECO:0000313" key="3">
    <source>
        <dbReference type="Proteomes" id="UP000259030"/>
    </source>
</evidence>
<dbReference type="KEGG" id="dfc:DFI_08980"/>
<feature type="domain" description="DinB-like" evidence="1">
    <location>
        <begin position="13"/>
        <end position="140"/>
    </location>
</feature>
<dbReference type="EMBL" id="CP021081">
    <property type="protein sequence ID" value="ASN81121.1"/>
    <property type="molecule type" value="Genomic_DNA"/>
</dbReference>
<dbReference type="STRING" id="317577.GCA_000419625_02118"/>
<dbReference type="RefSeq" id="WP_027461844.1">
    <property type="nucleotide sequence ID" value="NZ_CP021081.1"/>
</dbReference>
<evidence type="ECO:0000313" key="2">
    <source>
        <dbReference type="EMBL" id="ASN81121.1"/>
    </source>
</evidence>
<dbReference type="Gene3D" id="1.20.120.450">
    <property type="entry name" value="dinb family like domain"/>
    <property type="match status" value="1"/>
</dbReference>
<proteinExistence type="predicted"/>
<dbReference type="Pfam" id="PF12867">
    <property type="entry name" value="DinB_2"/>
    <property type="match status" value="1"/>
</dbReference>
<dbReference type="AlphaFoldDB" id="A0A221SWX7"/>
<name>A0A221SWX7_9DEIO</name>
<dbReference type="SUPFAM" id="SSF109854">
    <property type="entry name" value="DinB/YfiT-like putative metalloenzymes"/>
    <property type="match status" value="1"/>
</dbReference>
<organism evidence="2 3">
    <name type="scientific">Deinococcus ficus</name>
    <dbReference type="NCBI Taxonomy" id="317577"/>
    <lineage>
        <taxon>Bacteria</taxon>
        <taxon>Thermotogati</taxon>
        <taxon>Deinococcota</taxon>
        <taxon>Deinococci</taxon>
        <taxon>Deinococcales</taxon>
        <taxon>Deinococcaceae</taxon>
        <taxon>Deinococcus</taxon>
    </lineage>
</organism>
<accession>A0A221SWX7</accession>
<reference evidence="2 3" key="1">
    <citation type="submission" date="2017-05" db="EMBL/GenBank/DDBJ databases">
        <title>The complete genome sequence of Deinococcus ficus isolated from the rhizosphere of the Ficus religiosa L. in Taiwan.</title>
        <authorList>
            <person name="Wu K.-M."/>
            <person name="Liao T.-L."/>
            <person name="Liu Y.-M."/>
            <person name="Young C.-C."/>
            <person name="Tsai S.-F."/>
        </authorList>
    </citation>
    <scope>NUCLEOTIDE SEQUENCE [LARGE SCALE GENOMIC DNA]</scope>
    <source>
        <strain evidence="2 3">CC-FR2-10</strain>
    </source>
</reference>
<protein>
    <recommendedName>
        <fullName evidence="1">DinB-like domain-containing protein</fullName>
    </recommendedName>
</protein>
<dbReference type="InterPro" id="IPR034660">
    <property type="entry name" value="DinB/YfiT-like"/>
</dbReference>
<dbReference type="Proteomes" id="UP000259030">
    <property type="component" value="Chromosome"/>
</dbReference>
<evidence type="ECO:0000259" key="1">
    <source>
        <dbReference type="Pfam" id="PF12867"/>
    </source>
</evidence>